<sequence length="205" mass="22760">MLTTRAGGLGINLASADCVVIYDSDWNPMVDLQAMDRAHRIGQTKEVRVFRLITEDSVEERIVQRAALKSSSNKAVSSTNPKTSLLRRSLSWIRHSAKSILSSDGVETIADETIQEILSKSEAKSGKVDEAINALPESKLATFTIDSQEEEKDFFDFGGENFRRVPNVDPESSSSSSDGNYSDKYMRDSNDLDEDWTLNRTRSSG</sequence>
<dbReference type="GO" id="GO:0016887">
    <property type="term" value="F:ATP hydrolysis activity"/>
    <property type="evidence" value="ECO:0007669"/>
    <property type="project" value="TreeGrafter"/>
</dbReference>
<evidence type="ECO:0000256" key="1">
    <source>
        <dbReference type="ARBA" id="ARBA00022801"/>
    </source>
</evidence>
<dbReference type="InterPro" id="IPR049730">
    <property type="entry name" value="SNF2/RAD54-like_C"/>
</dbReference>
<dbReference type="SUPFAM" id="SSF52540">
    <property type="entry name" value="P-loop containing nucleoside triphosphate hydrolases"/>
    <property type="match status" value="1"/>
</dbReference>
<dbReference type="InterPro" id="IPR027417">
    <property type="entry name" value="P-loop_NTPase"/>
</dbReference>
<name>A0A226D9B0_FOLCA</name>
<gene>
    <name evidence="5" type="ORF">Fcan01_23342</name>
</gene>
<dbReference type="GO" id="GO:0034728">
    <property type="term" value="P:nucleosome organization"/>
    <property type="evidence" value="ECO:0007669"/>
    <property type="project" value="TreeGrafter"/>
</dbReference>
<feature type="region of interest" description="Disordered" evidence="3">
    <location>
        <begin position="159"/>
        <end position="205"/>
    </location>
</feature>
<dbReference type="AlphaFoldDB" id="A0A226D9B0"/>
<protein>
    <submittedName>
        <fullName evidence="5">Chromatin-remodeling complex ATPase chain Iswi</fullName>
    </submittedName>
</protein>
<dbReference type="OrthoDB" id="448448at2759"/>
<proteinExistence type="predicted"/>
<dbReference type="STRING" id="158441.A0A226D9B0"/>
<organism evidence="5 6">
    <name type="scientific">Folsomia candida</name>
    <name type="common">Springtail</name>
    <dbReference type="NCBI Taxonomy" id="158441"/>
    <lineage>
        <taxon>Eukaryota</taxon>
        <taxon>Metazoa</taxon>
        <taxon>Ecdysozoa</taxon>
        <taxon>Arthropoda</taxon>
        <taxon>Hexapoda</taxon>
        <taxon>Collembola</taxon>
        <taxon>Entomobryomorpha</taxon>
        <taxon>Isotomoidea</taxon>
        <taxon>Isotomidae</taxon>
        <taxon>Proisotominae</taxon>
        <taxon>Folsomia</taxon>
    </lineage>
</organism>
<dbReference type="InterPro" id="IPR001650">
    <property type="entry name" value="Helicase_C-like"/>
</dbReference>
<dbReference type="GO" id="GO:0005634">
    <property type="term" value="C:nucleus"/>
    <property type="evidence" value="ECO:0007669"/>
    <property type="project" value="TreeGrafter"/>
</dbReference>
<dbReference type="EMBL" id="LNIX01000028">
    <property type="protein sequence ID" value="OXA41799.1"/>
    <property type="molecule type" value="Genomic_DNA"/>
</dbReference>
<keyword evidence="2" id="KW-0539">Nucleus</keyword>
<dbReference type="Proteomes" id="UP000198287">
    <property type="component" value="Unassembled WGS sequence"/>
</dbReference>
<dbReference type="Gene3D" id="3.40.50.300">
    <property type="entry name" value="P-loop containing nucleotide triphosphate hydrolases"/>
    <property type="match status" value="1"/>
</dbReference>
<evidence type="ECO:0000256" key="3">
    <source>
        <dbReference type="SAM" id="MobiDB-lite"/>
    </source>
</evidence>
<feature type="domain" description="Helicase C-terminal" evidence="4">
    <location>
        <begin position="1"/>
        <end position="87"/>
    </location>
</feature>
<dbReference type="GO" id="GO:0042393">
    <property type="term" value="F:histone binding"/>
    <property type="evidence" value="ECO:0007669"/>
    <property type="project" value="TreeGrafter"/>
</dbReference>
<comment type="caution">
    <text evidence="5">The sequence shown here is derived from an EMBL/GenBank/DDBJ whole genome shotgun (WGS) entry which is preliminary data.</text>
</comment>
<evidence type="ECO:0000259" key="4">
    <source>
        <dbReference type="PROSITE" id="PS51194"/>
    </source>
</evidence>
<keyword evidence="1" id="KW-0378">Hydrolase</keyword>
<dbReference type="GO" id="GO:0000785">
    <property type="term" value="C:chromatin"/>
    <property type="evidence" value="ECO:0007669"/>
    <property type="project" value="TreeGrafter"/>
</dbReference>
<keyword evidence="6" id="KW-1185">Reference proteome</keyword>
<accession>A0A226D9B0</accession>
<reference evidence="5 6" key="1">
    <citation type="submission" date="2015-12" db="EMBL/GenBank/DDBJ databases">
        <title>The genome of Folsomia candida.</title>
        <authorList>
            <person name="Faddeeva A."/>
            <person name="Derks M.F."/>
            <person name="Anvar Y."/>
            <person name="Smit S."/>
            <person name="Van Straalen N."/>
            <person name="Roelofs D."/>
        </authorList>
    </citation>
    <scope>NUCLEOTIDE SEQUENCE [LARGE SCALE GENOMIC DNA]</scope>
    <source>
        <strain evidence="5 6">VU population</strain>
        <tissue evidence="5">Whole body</tissue>
    </source>
</reference>
<dbReference type="Pfam" id="PF00271">
    <property type="entry name" value="Helicase_C"/>
    <property type="match status" value="1"/>
</dbReference>
<dbReference type="PANTHER" id="PTHR45623">
    <property type="entry name" value="CHROMODOMAIN-HELICASE-DNA-BINDING PROTEIN 3-RELATED-RELATED"/>
    <property type="match status" value="1"/>
</dbReference>
<dbReference type="CDD" id="cd18793">
    <property type="entry name" value="SF2_C_SNF"/>
    <property type="match status" value="1"/>
</dbReference>
<evidence type="ECO:0000256" key="2">
    <source>
        <dbReference type="ARBA" id="ARBA00023242"/>
    </source>
</evidence>
<dbReference type="GO" id="GO:0140658">
    <property type="term" value="F:ATP-dependent chromatin remodeler activity"/>
    <property type="evidence" value="ECO:0007669"/>
    <property type="project" value="TreeGrafter"/>
</dbReference>
<dbReference type="PROSITE" id="PS51194">
    <property type="entry name" value="HELICASE_CTER"/>
    <property type="match status" value="1"/>
</dbReference>
<dbReference type="PANTHER" id="PTHR45623:SF49">
    <property type="entry name" value="SWI_SNF-RELATED MATRIX-ASSOCIATED ACTIN-DEPENDENT REGULATOR OF CHROMATIN SUBFAMILY A MEMBER 5"/>
    <property type="match status" value="1"/>
</dbReference>
<dbReference type="GO" id="GO:0003677">
    <property type="term" value="F:DNA binding"/>
    <property type="evidence" value="ECO:0007669"/>
    <property type="project" value="TreeGrafter"/>
</dbReference>
<evidence type="ECO:0000313" key="6">
    <source>
        <dbReference type="Proteomes" id="UP000198287"/>
    </source>
</evidence>
<dbReference type="GO" id="GO:0003682">
    <property type="term" value="F:chromatin binding"/>
    <property type="evidence" value="ECO:0007669"/>
    <property type="project" value="TreeGrafter"/>
</dbReference>
<evidence type="ECO:0000313" key="5">
    <source>
        <dbReference type="EMBL" id="OXA41799.1"/>
    </source>
</evidence>